<dbReference type="AlphaFoldDB" id="A0AA38FLN6"/>
<organism evidence="2 3">
    <name type="scientific">Taxus chinensis</name>
    <name type="common">Chinese yew</name>
    <name type="synonym">Taxus wallichiana var. chinensis</name>
    <dbReference type="NCBI Taxonomy" id="29808"/>
    <lineage>
        <taxon>Eukaryota</taxon>
        <taxon>Viridiplantae</taxon>
        <taxon>Streptophyta</taxon>
        <taxon>Embryophyta</taxon>
        <taxon>Tracheophyta</taxon>
        <taxon>Spermatophyta</taxon>
        <taxon>Pinopsida</taxon>
        <taxon>Pinidae</taxon>
        <taxon>Conifers II</taxon>
        <taxon>Cupressales</taxon>
        <taxon>Taxaceae</taxon>
        <taxon>Taxus</taxon>
    </lineage>
</organism>
<name>A0AA38FLN6_TAXCH</name>
<evidence type="ECO:0000313" key="2">
    <source>
        <dbReference type="EMBL" id="KAH9306459.1"/>
    </source>
</evidence>
<keyword evidence="1" id="KW-1133">Transmembrane helix</keyword>
<dbReference type="Proteomes" id="UP000824469">
    <property type="component" value="Unassembled WGS sequence"/>
</dbReference>
<dbReference type="PANTHER" id="PTHR36784">
    <property type="entry name" value="HISTONE-LYSINE N-METHYLTRANSFERASE"/>
    <property type="match status" value="1"/>
</dbReference>
<accession>A0AA38FLN6</accession>
<evidence type="ECO:0000256" key="1">
    <source>
        <dbReference type="SAM" id="Phobius"/>
    </source>
</evidence>
<keyword evidence="1" id="KW-0812">Transmembrane</keyword>
<dbReference type="EMBL" id="JAHRHJ020000008">
    <property type="protein sequence ID" value="KAH9306459.1"/>
    <property type="molecule type" value="Genomic_DNA"/>
</dbReference>
<dbReference type="PANTHER" id="PTHR36784:SF1">
    <property type="entry name" value="HISTONE-LYSINE N-METHYLTRANSFERASE"/>
    <property type="match status" value="1"/>
</dbReference>
<gene>
    <name evidence="2" type="ORF">KI387_010863</name>
</gene>
<sequence>MRRLKKAIRQLSEEESLPSFDDFQPLETPEQVKMVESFEKSHTLQNAVWRGIFSSFLFSFAGFFIYSAHRQSVSPWDVRYHAYFMEEVDSGTLIVA</sequence>
<proteinExistence type="predicted"/>
<feature type="transmembrane region" description="Helical" evidence="1">
    <location>
        <begin position="47"/>
        <end position="66"/>
    </location>
</feature>
<dbReference type="OMA" id="VRYHAYF"/>
<evidence type="ECO:0000313" key="3">
    <source>
        <dbReference type="Proteomes" id="UP000824469"/>
    </source>
</evidence>
<feature type="non-terminal residue" evidence="2">
    <location>
        <position position="96"/>
    </location>
</feature>
<protein>
    <submittedName>
        <fullName evidence="2">Uncharacterized protein</fullName>
    </submittedName>
</protein>
<comment type="caution">
    <text evidence="2">The sequence shown here is derived from an EMBL/GenBank/DDBJ whole genome shotgun (WGS) entry which is preliminary data.</text>
</comment>
<keyword evidence="3" id="KW-1185">Reference proteome</keyword>
<keyword evidence="1" id="KW-0472">Membrane</keyword>
<reference evidence="2 3" key="1">
    <citation type="journal article" date="2021" name="Nat. Plants">
        <title>The Taxus genome provides insights into paclitaxel biosynthesis.</title>
        <authorList>
            <person name="Xiong X."/>
            <person name="Gou J."/>
            <person name="Liao Q."/>
            <person name="Li Y."/>
            <person name="Zhou Q."/>
            <person name="Bi G."/>
            <person name="Li C."/>
            <person name="Du R."/>
            <person name="Wang X."/>
            <person name="Sun T."/>
            <person name="Guo L."/>
            <person name="Liang H."/>
            <person name="Lu P."/>
            <person name="Wu Y."/>
            <person name="Zhang Z."/>
            <person name="Ro D.K."/>
            <person name="Shang Y."/>
            <person name="Huang S."/>
            <person name="Yan J."/>
        </authorList>
    </citation>
    <scope>NUCLEOTIDE SEQUENCE [LARGE SCALE GENOMIC DNA]</scope>
    <source>
        <strain evidence="2">Ta-2019</strain>
    </source>
</reference>